<feature type="region of interest" description="Disordered" evidence="1">
    <location>
        <begin position="12"/>
        <end position="42"/>
    </location>
</feature>
<comment type="caution">
    <text evidence="2">The sequence shown here is derived from an EMBL/GenBank/DDBJ whole genome shotgun (WGS) entry which is preliminary data.</text>
</comment>
<dbReference type="PANTHER" id="PTHR42100:SF1">
    <property type="entry name" value="OXIDOREDUCTASE 178 KDA SUBUNIT, PUTATIVE (AFU_ORTHOLOGUE AFUA_8G04320)-RELATED"/>
    <property type="match status" value="1"/>
</dbReference>
<protein>
    <recommendedName>
        <fullName evidence="4">NADH-ubiquinone oxidoreductase 17.8 kDa subunit</fullName>
    </recommendedName>
</protein>
<dbReference type="Proteomes" id="UP001283341">
    <property type="component" value="Unassembled WGS sequence"/>
</dbReference>
<proteinExistence type="predicted"/>
<sequence length="174" mass="19303">MSAALRQRAAGIVRQARPNAARNTRSYASESHGSSSHGHQAPPVDEALGSAYFIGVGAIPASAALYYISRPGENGEATRFGKWLEEVSNMKEKWETRNQLFTAALQQAAHDKHLLYHIERSAHVELKYPEVFQHGSQLNVPAGHYVNLDHVVAHYRKQHLDEEARKAKKLAAAE</sequence>
<dbReference type="EMBL" id="JAUEDM010000001">
    <property type="protein sequence ID" value="KAK3330430.1"/>
    <property type="molecule type" value="Genomic_DNA"/>
</dbReference>
<dbReference type="GO" id="GO:0005739">
    <property type="term" value="C:mitochondrion"/>
    <property type="evidence" value="ECO:0007669"/>
    <property type="project" value="InterPro"/>
</dbReference>
<dbReference type="InterPro" id="IPR034444">
    <property type="entry name" value="Nuo17.8"/>
</dbReference>
<evidence type="ECO:0000313" key="3">
    <source>
        <dbReference type="Proteomes" id="UP001283341"/>
    </source>
</evidence>
<gene>
    <name evidence="2" type="ORF">B0H66DRAFT_597971</name>
</gene>
<evidence type="ECO:0000256" key="1">
    <source>
        <dbReference type="SAM" id="MobiDB-lite"/>
    </source>
</evidence>
<evidence type="ECO:0008006" key="4">
    <source>
        <dbReference type="Google" id="ProtNLM"/>
    </source>
</evidence>
<organism evidence="2 3">
    <name type="scientific">Apodospora peruviana</name>
    <dbReference type="NCBI Taxonomy" id="516989"/>
    <lineage>
        <taxon>Eukaryota</taxon>
        <taxon>Fungi</taxon>
        <taxon>Dikarya</taxon>
        <taxon>Ascomycota</taxon>
        <taxon>Pezizomycotina</taxon>
        <taxon>Sordariomycetes</taxon>
        <taxon>Sordariomycetidae</taxon>
        <taxon>Sordariales</taxon>
        <taxon>Lasiosphaeriaceae</taxon>
        <taxon>Apodospora</taxon>
    </lineage>
</organism>
<evidence type="ECO:0000313" key="2">
    <source>
        <dbReference type="EMBL" id="KAK3330430.1"/>
    </source>
</evidence>
<name>A0AAE0ISX9_9PEZI</name>
<dbReference type="AlphaFoldDB" id="A0AAE0ISX9"/>
<dbReference type="PANTHER" id="PTHR42100">
    <property type="entry name" value="OXIDOREDUCTASE 178 KDA SUBUNIT, PUTATIVE (AFU_ORTHOLOGUE AFUA_8G04320)-RELATED"/>
    <property type="match status" value="1"/>
</dbReference>
<feature type="compositionally biased region" description="Low complexity" evidence="1">
    <location>
        <begin position="29"/>
        <end position="39"/>
    </location>
</feature>
<reference evidence="2" key="2">
    <citation type="submission" date="2023-06" db="EMBL/GenBank/DDBJ databases">
        <authorList>
            <consortium name="Lawrence Berkeley National Laboratory"/>
            <person name="Haridas S."/>
            <person name="Hensen N."/>
            <person name="Bonometti L."/>
            <person name="Westerberg I."/>
            <person name="Brannstrom I.O."/>
            <person name="Guillou S."/>
            <person name="Cros-Aarteil S."/>
            <person name="Calhoun S."/>
            <person name="Kuo A."/>
            <person name="Mondo S."/>
            <person name="Pangilinan J."/>
            <person name="Riley R."/>
            <person name="Labutti K."/>
            <person name="Andreopoulos B."/>
            <person name="Lipzen A."/>
            <person name="Chen C."/>
            <person name="Yanf M."/>
            <person name="Daum C."/>
            <person name="Ng V."/>
            <person name="Clum A."/>
            <person name="Steindorff A."/>
            <person name="Ohm R."/>
            <person name="Martin F."/>
            <person name="Silar P."/>
            <person name="Natvig D."/>
            <person name="Lalanne C."/>
            <person name="Gautier V."/>
            <person name="Ament-Velasquez S.L."/>
            <person name="Kruys A."/>
            <person name="Hutchinson M.I."/>
            <person name="Powell A.J."/>
            <person name="Barry K."/>
            <person name="Miller A.N."/>
            <person name="Grigoriev I.V."/>
            <person name="Debuchy R."/>
            <person name="Gladieux P."/>
            <person name="Thoren M.H."/>
            <person name="Johannesson H."/>
        </authorList>
    </citation>
    <scope>NUCLEOTIDE SEQUENCE</scope>
    <source>
        <strain evidence="2">CBS 118394</strain>
    </source>
</reference>
<accession>A0AAE0ISX9</accession>
<keyword evidence="3" id="KW-1185">Reference proteome</keyword>
<reference evidence="2" key="1">
    <citation type="journal article" date="2023" name="Mol. Phylogenet. Evol.">
        <title>Genome-scale phylogeny and comparative genomics of the fungal order Sordariales.</title>
        <authorList>
            <person name="Hensen N."/>
            <person name="Bonometti L."/>
            <person name="Westerberg I."/>
            <person name="Brannstrom I.O."/>
            <person name="Guillou S."/>
            <person name="Cros-Aarteil S."/>
            <person name="Calhoun S."/>
            <person name="Haridas S."/>
            <person name="Kuo A."/>
            <person name="Mondo S."/>
            <person name="Pangilinan J."/>
            <person name="Riley R."/>
            <person name="LaButti K."/>
            <person name="Andreopoulos B."/>
            <person name="Lipzen A."/>
            <person name="Chen C."/>
            <person name="Yan M."/>
            <person name="Daum C."/>
            <person name="Ng V."/>
            <person name="Clum A."/>
            <person name="Steindorff A."/>
            <person name="Ohm R.A."/>
            <person name="Martin F."/>
            <person name="Silar P."/>
            <person name="Natvig D.O."/>
            <person name="Lalanne C."/>
            <person name="Gautier V."/>
            <person name="Ament-Velasquez S.L."/>
            <person name="Kruys A."/>
            <person name="Hutchinson M.I."/>
            <person name="Powell A.J."/>
            <person name="Barry K."/>
            <person name="Miller A.N."/>
            <person name="Grigoriev I.V."/>
            <person name="Debuchy R."/>
            <person name="Gladieux P."/>
            <person name="Hiltunen Thoren M."/>
            <person name="Johannesson H."/>
        </authorList>
    </citation>
    <scope>NUCLEOTIDE SEQUENCE</scope>
    <source>
        <strain evidence="2">CBS 118394</strain>
    </source>
</reference>